<accession>W1RV74</accession>
<dbReference type="PATRIC" id="fig|1208321.3.peg.1241"/>
<dbReference type="EMBL" id="AYOZ01000009">
    <property type="protein sequence ID" value="ETI61136.1"/>
    <property type="molecule type" value="Genomic_DNA"/>
</dbReference>
<keyword evidence="1" id="KW-0812">Transmembrane</keyword>
<name>W1RV74_9GAMM</name>
<dbReference type="AlphaFoldDB" id="W1RV74"/>
<keyword evidence="1" id="KW-0472">Membrane</keyword>
<gene>
    <name evidence="2" type="ORF">D104_06260</name>
</gene>
<reference evidence="2 3" key="1">
    <citation type="journal article" date="2014" name="Genome Announc.">
        <title>Draft Genome Sequence of Marinomonas sp. Strain D104, a Polycyclic Aromatic Hydrocarbon-Degrading Bacterium from the Deep-Sea Sediment of the Arctic Ocean.</title>
        <authorList>
            <person name="Dong C."/>
            <person name="Bai X."/>
            <person name="Lai Q."/>
            <person name="Xie Y."/>
            <person name="Chen X."/>
            <person name="Shao Z."/>
        </authorList>
    </citation>
    <scope>NUCLEOTIDE SEQUENCE [LARGE SCALE GENOMIC DNA]</scope>
    <source>
        <strain evidence="2 3">D104</strain>
    </source>
</reference>
<protein>
    <submittedName>
        <fullName evidence="2">Uncharacterized protein</fullName>
    </submittedName>
</protein>
<evidence type="ECO:0000313" key="2">
    <source>
        <dbReference type="EMBL" id="ETI61136.1"/>
    </source>
</evidence>
<evidence type="ECO:0000313" key="3">
    <source>
        <dbReference type="Proteomes" id="UP000018857"/>
    </source>
</evidence>
<proteinExistence type="predicted"/>
<keyword evidence="3" id="KW-1185">Reference proteome</keyword>
<evidence type="ECO:0000256" key="1">
    <source>
        <dbReference type="SAM" id="Phobius"/>
    </source>
</evidence>
<comment type="caution">
    <text evidence="2">The sequence shown here is derived from an EMBL/GenBank/DDBJ whole genome shotgun (WGS) entry which is preliminary data.</text>
</comment>
<dbReference type="Proteomes" id="UP000018857">
    <property type="component" value="Unassembled WGS sequence"/>
</dbReference>
<sequence>MFIGWLLMFLCVILVVCVVGVVVCLWVSVGLAVGFFSWMGGLLLMFLFEV</sequence>
<feature type="transmembrane region" description="Helical" evidence="1">
    <location>
        <begin position="30"/>
        <end position="48"/>
    </location>
</feature>
<keyword evidence="1" id="KW-1133">Transmembrane helix</keyword>
<organism evidence="2 3">
    <name type="scientific">Marinomonas profundimaris</name>
    <dbReference type="NCBI Taxonomy" id="1208321"/>
    <lineage>
        <taxon>Bacteria</taxon>
        <taxon>Pseudomonadati</taxon>
        <taxon>Pseudomonadota</taxon>
        <taxon>Gammaproteobacteria</taxon>
        <taxon>Oceanospirillales</taxon>
        <taxon>Oceanospirillaceae</taxon>
        <taxon>Marinomonas</taxon>
    </lineage>
</organism>